<evidence type="ECO:0000256" key="1">
    <source>
        <dbReference type="ARBA" id="ARBA00009981"/>
    </source>
</evidence>
<dbReference type="EMBL" id="JACHFJ010000003">
    <property type="protein sequence ID" value="MBB5372708.1"/>
    <property type="molecule type" value="Genomic_DNA"/>
</dbReference>
<dbReference type="NCBIfam" id="TIGR01552">
    <property type="entry name" value="phd_fam"/>
    <property type="match status" value="1"/>
</dbReference>
<dbReference type="RefSeq" id="WP_183265735.1">
    <property type="nucleotide sequence ID" value="NZ_JACHFJ010000003.1"/>
</dbReference>
<sequence>MQTVNIHAAKTHLSRLLDAVAGGEEILIARAGRPIARLVPLQGQAVPPRRRLGLLAGQITVPEDFDAPLSEDILGSFEGR</sequence>
<dbReference type="InterPro" id="IPR051416">
    <property type="entry name" value="phD-YefM_TA_antitoxins"/>
</dbReference>
<protein>
    <recommendedName>
        <fullName evidence="2">Antitoxin</fullName>
    </recommendedName>
</protein>
<comment type="function">
    <text evidence="2">Antitoxin component of a type II toxin-antitoxin (TA) system.</text>
</comment>
<dbReference type="SUPFAM" id="SSF143120">
    <property type="entry name" value="YefM-like"/>
    <property type="match status" value="1"/>
</dbReference>
<dbReference type="PANTHER" id="PTHR35377">
    <property type="entry name" value="ANTITOXIN VAPB49-RELATED-RELATED"/>
    <property type="match status" value="1"/>
</dbReference>
<evidence type="ECO:0000256" key="2">
    <source>
        <dbReference type="RuleBase" id="RU362080"/>
    </source>
</evidence>
<organism evidence="3 4">
    <name type="scientific">Acidocella aromatica</name>
    <dbReference type="NCBI Taxonomy" id="1303579"/>
    <lineage>
        <taxon>Bacteria</taxon>
        <taxon>Pseudomonadati</taxon>
        <taxon>Pseudomonadota</taxon>
        <taxon>Alphaproteobacteria</taxon>
        <taxon>Acetobacterales</taxon>
        <taxon>Acidocellaceae</taxon>
        <taxon>Acidocella</taxon>
    </lineage>
</organism>
<proteinExistence type="inferred from homology"/>
<dbReference type="InterPro" id="IPR036165">
    <property type="entry name" value="YefM-like_sf"/>
</dbReference>
<dbReference type="Pfam" id="PF02604">
    <property type="entry name" value="PhdYeFM_antitox"/>
    <property type="match status" value="1"/>
</dbReference>
<dbReference type="Gene3D" id="3.40.1620.10">
    <property type="entry name" value="YefM-like domain"/>
    <property type="match status" value="1"/>
</dbReference>
<evidence type="ECO:0000313" key="4">
    <source>
        <dbReference type="Proteomes" id="UP000553706"/>
    </source>
</evidence>
<keyword evidence="4" id="KW-1185">Reference proteome</keyword>
<dbReference type="InterPro" id="IPR006442">
    <property type="entry name" value="Antitoxin_Phd/YefM"/>
</dbReference>
<accession>A0A840V9T5</accession>
<gene>
    <name evidence="3" type="ORF">HNP71_000959</name>
</gene>
<evidence type="ECO:0000313" key="3">
    <source>
        <dbReference type="EMBL" id="MBB5372708.1"/>
    </source>
</evidence>
<name>A0A840V9T5_9PROT</name>
<dbReference type="AlphaFoldDB" id="A0A840V9T5"/>
<dbReference type="Proteomes" id="UP000553706">
    <property type="component" value="Unassembled WGS sequence"/>
</dbReference>
<reference evidence="3 4" key="1">
    <citation type="submission" date="2020-08" db="EMBL/GenBank/DDBJ databases">
        <title>Genomic Encyclopedia of Type Strains, Phase IV (KMG-IV): sequencing the most valuable type-strain genomes for metagenomic binning, comparative biology and taxonomic classification.</title>
        <authorList>
            <person name="Goeker M."/>
        </authorList>
    </citation>
    <scope>NUCLEOTIDE SEQUENCE [LARGE SCALE GENOMIC DNA]</scope>
    <source>
        <strain evidence="3 4">DSM 27026</strain>
    </source>
</reference>
<comment type="caution">
    <text evidence="3">The sequence shown here is derived from an EMBL/GenBank/DDBJ whole genome shotgun (WGS) entry which is preliminary data.</text>
</comment>
<comment type="similarity">
    <text evidence="1 2">Belongs to the phD/YefM antitoxin family.</text>
</comment>